<feature type="binding site" evidence="7">
    <location>
        <position position="132"/>
    </location>
    <ligand>
        <name>Zn(2+)</name>
        <dbReference type="ChEBI" id="CHEBI:29105"/>
        <note>catalytic</note>
    </ligand>
</feature>
<comment type="cofactor">
    <cofactor evidence="7">
        <name>Zn(2+)</name>
        <dbReference type="ChEBI" id="CHEBI:29105"/>
    </cofactor>
    <text evidence="7">Binds 1 zinc ion.</text>
</comment>
<dbReference type="Proteomes" id="UP000190027">
    <property type="component" value="Unassembled WGS sequence"/>
</dbReference>
<comment type="subcellular location">
    <subcellularLocation>
        <location evidence="7">Cytoplasm</location>
    </subcellularLocation>
</comment>
<keyword evidence="7" id="KW-0698">rRNA processing</keyword>
<evidence type="ECO:0000256" key="6">
    <source>
        <dbReference type="ARBA" id="ARBA00022833"/>
    </source>
</evidence>
<keyword evidence="2 7" id="KW-0540">Nuclease</keyword>
<dbReference type="AlphaFoldDB" id="A0A1T4WL88"/>
<comment type="similarity">
    <text evidence="1 7">Belongs to the endoribonuclease YbeY family.</text>
</comment>
<dbReference type="PROSITE" id="PS01306">
    <property type="entry name" value="UPF0054"/>
    <property type="match status" value="1"/>
</dbReference>
<reference evidence="8 9" key="1">
    <citation type="submission" date="2017-02" db="EMBL/GenBank/DDBJ databases">
        <authorList>
            <person name="Peterson S.W."/>
        </authorList>
    </citation>
    <scope>NUCLEOTIDE SEQUENCE [LARGE SCALE GENOMIC DNA]</scope>
    <source>
        <strain evidence="8 9">DSM 16080</strain>
    </source>
</reference>
<evidence type="ECO:0000256" key="3">
    <source>
        <dbReference type="ARBA" id="ARBA00022723"/>
    </source>
</evidence>
<keyword evidence="6 7" id="KW-0862">Zinc</keyword>
<keyword evidence="9" id="KW-1185">Reference proteome</keyword>
<evidence type="ECO:0000256" key="5">
    <source>
        <dbReference type="ARBA" id="ARBA00022801"/>
    </source>
</evidence>
<keyword evidence="7" id="KW-0963">Cytoplasm</keyword>
<feature type="binding site" evidence="7">
    <location>
        <position position="122"/>
    </location>
    <ligand>
        <name>Zn(2+)</name>
        <dbReference type="ChEBI" id="CHEBI:29105"/>
        <note>catalytic</note>
    </ligand>
</feature>
<feature type="binding site" evidence="7">
    <location>
        <position position="126"/>
    </location>
    <ligand>
        <name>Zn(2+)</name>
        <dbReference type="ChEBI" id="CHEBI:29105"/>
        <note>catalytic</note>
    </ligand>
</feature>
<dbReference type="Gene3D" id="3.40.390.30">
    <property type="entry name" value="Metalloproteases ('zincins'), catalytic domain"/>
    <property type="match status" value="1"/>
</dbReference>
<evidence type="ECO:0000313" key="9">
    <source>
        <dbReference type="Proteomes" id="UP000190027"/>
    </source>
</evidence>
<sequence length="148" mass="16322">MRIVMEARPDPRFPMSRSELLPLLQAILSELSLDGADLTLRVVGDAEIGRLNQAFLGCFGPTNILSFPAMADEDDGETILPVAAEEDDSYLGEMVLSVDTLVREVRLYGQEPKEHLIRLLTHSVLHLAGFDHGPEMDFLTESTLDSLA</sequence>
<organism evidence="8 9">
    <name type="scientific">Paucidesulfovibrio gracilis DSM 16080</name>
    <dbReference type="NCBI Taxonomy" id="1121449"/>
    <lineage>
        <taxon>Bacteria</taxon>
        <taxon>Pseudomonadati</taxon>
        <taxon>Thermodesulfobacteriota</taxon>
        <taxon>Desulfovibrionia</taxon>
        <taxon>Desulfovibrionales</taxon>
        <taxon>Desulfovibrionaceae</taxon>
        <taxon>Paucidesulfovibrio</taxon>
    </lineage>
</organism>
<dbReference type="STRING" id="1121449.SAMN02745704_01068"/>
<evidence type="ECO:0000256" key="2">
    <source>
        <dbReference type="ARBA" id="ARBA00022722"/>
    </source>
</evidence>
<dbReference type="SUPFAM" id="SSF55486">
    <property type="entry name" value="Metalloproteases ('zincins'), catalytic domain"/>
    <property type="match status" value="1"/>
</dbReference>
<dbReference type="GO" id="GO:0004222">
    <property type="term" value="F:metalloendopeptidase activity"/>
    <property type="evidence" value="ECO:0007669"/>
    <property type="project" value="InterPro"/>
</dbReference>
<dbReference type="OrthoDB" id="9807740at2"/>
<dbReference type="InterPro" id="IPR023091">
    <property type="entry name" value="MetalPrtase_cat_dom_sf_prd"/>
</dbReference>
<dbReference type="PANTHER" id="PTHR46986:SF1">
    <property type="entry name" value="ENDORIBONUCLEASE YBEY, CHLOROPLASTIC"/>
    <property type="match status" value="1"/>
</dbReference>
<dbReference type="EMBL" id="FUYC01000003">
    <property type="protein sequence ID" value="SKA77959.1"/>
    <property type="molecule type" value="Genomic_DNA"/>
</dbReference>
<dbReference type="HAMAP" id="MF_00009">
    <property type="entry name" value="Endoribonucl_YbeY"/>
    <property type="match status" value="1"/>
</dbReference>
<dbReference type="NCBIfam" id="TIGR00043">
    <property type="entry name" value="rRNA maturation RNase YbeY"/>
    <property type="match status" value="1"/>
</dbReference>
<evidence type="ECO:0000256" key="1">
    <source>
        <dbReference type="ARBA" id="ARBA00010875"/>
    </source>
</evidence>
<dbReference type="EC" id="3.1.-.-" evidence="7"/>
<dbReference type="GO" id="GO:0006364">
    <property type="term" value="P:rRNA processing"/>
    <property type="evidence" value="ECO:0007669"/>
    <property type="project" value="UniProtKB-UniRule"/>
</dbReference>
<keyword evidence="7" id="KW-0690">Ribosome biogenesis</keyword>
<name>A0A1T4WL88_9BACT</name>
<dbReference type="GO" id="GO:0008270">
    <property type="term" value="F:zinc ion binding"/>
    <property type="evidence" value="ECO:0007669"/>
    <property type="project" value="UniProtKB-UniRule"/>
</dbReference>
<evidence type="ECO:0000313" key="8">
    <source>
        <dbReference type="EMBL" id="SKA77959.1"/>
    </source>
</evidence>
<keyword evidence="4 7" id="KW-0255">Endonuclease</keyword>
<evidence type="ECO:0000256" key="7">
    <source>
        <dbReference type="HAMAP-Rule" id="MF_00009"/>
    </source>
</evidence>
<dbReference type="PANTHER" id="PTHR46986">
    <property type="entry name" value="ENDORIBONUCLEASE YBEY, CHLOROPLASTIC"/>
    <property type="match status" value="1"/>
</dbReference>
<dbReference type="InterPro" id="IPR020549">
    <property type="entry name" value="YbeY_CS"/>
</dbReference>
<protein>
    <recommendedName>
        <fullName evidence="7">Endoribonuclease YbeY</fullName>
        <ecNumber evidence="7">3.1.-.-</ecNumber>
    </recommendedName>
</protein>
<keyword evidence="5 7" id="KW-0378">Hydrolase</keyword>
<dbReference type="GO" id="GO:0004521">
    <property type="term" value="F:RNA endonuclease activity"/>
    <property type="evidence" value="ECO:0007669"/>
    <property type="project" value="UniProtKB-UniRule"/>
</dbReference>
<proteinExistence type="inferred from homology"/>
<evidence type="ECO:0000256" key="4">
    <source>
        <dbReference type="ARBA" id="ARBA00022759"/>
    </source>
</evidence>
<comment type="function">
    <text evidence="7">Single strand-specific metallo-endoribonuclease involved in late-stage 70S ribosome quality control and in maturation of the 3' terminus of the 16S rRNA.</text>
</comment>
<gene>
    <name evidence="7" type="primary">ybeY</name>
    <name evidence="8" type="ORF">SAMN02745704_01068</name>
</gene>
<keyword evidence="3 7" id="KW-0479">Metal-binding</keyword>
<dbReference type="GO" id="GO:0005737">
    <property type="term" value="C:cytoplasm"/>
    <property type="evidence" value="ECO:0007669"/>
    <property type="project" value="UniProtKB-SubCell"/>
</dbReference>
<dbReference type="RefSeq" id="WP_078716641.1">
    <property type="nucleotide sequence ID" value="NZ_FUYC01000003.1"/>
</dbReference>
<dbReference type="InterPro" id="IPR002036">
    <property type="entry name" value="YbeY"/>
</dbReference>
<dbReference type="Pfam" id="PF02130">
    <property type="entry name" value="YbeY"/>
    <property type="match status" value="1"/>
</dbReference>
<accession>A0A1T4WL88</accession>